<evidence type="ECO:0000256" key="3">
    <source>
        <dbReference type="ARBA" id="ARBA00022475"/>
    </source>
</evidence>
<feature type="transmembrane region" description="Helical" evidence="8">
    <location>
        <begin position="75"/>
        <end position="94"/>
    </location>
</feature>
<evidence type="ECO:0000256" key="6">
    <source>
        <dbReference type="ARBA" id="ARBA00022989"/>
    </source>
</evidence>
<reference evidence="11 12" key="1">
    <citation type="submission" date="2016-11" db="EMBL/GenBank/DDBJ databases">
        <title>Draft genome of Pseudomonas versuta A4R1.12.</title>
        <authorList>
            <person name="See-Too W.-S."/>
        </authorList>
    </citation>
    <scope>NUCLEOTIDE SEQUENCE [LARGE SCALE GENOMIC DNA]</scope>
    <source>
        <strain evidence="11 12">A4R1.12</strain>
    </source>
</reference>
<keyword evidence="4" id="KW-0997">Cell inner membrane</keyword>
<dbReference type="SUPFAM" id="SSF161098">
    <property type="entry name" value="MetI-like"/>
    <property type="match status" value="1"/>
</dbReference>
<evidence type="ECO:0000259" key="9">
    <source>
        <dbReference type="PROSITE" id="PS50928"/>
    </source>
</evidence>
<comment type="caution">
    <text evidence="11">The sequence shown here is derived from an EMBL/GenBank/DDBJ whole genome shotgun (WGS) entry which is preliminary data.</text>
</comment>
<evidence type="ECO:0000256" key="7">
    <source>
        <dbReference type="ARBA" id="ARBA00023136"/>
    </source>
</evidence>
<name>A0A0M4R4Q2_9PSED</name>
<dbReference type="KEGG" id="ppsy:AOC04_10410"/>
<dbReference type="InterPro" id="IPR000515">
    <property type="entry name" value="MetI-like"/>
</dbReference>
<feature type="transmembrane region" description="Helical" evidence="8">
    <location>
        <begin position="106"/>
        <end position="130"/>
    </location>
</feature>
<evidence type="ECO:0000313" key="11">
    <source>
        <dbReference type="EMBL" id="OKA27226.1"/>
    </source>
</evidence>
<reference evidence="10 13" key="2">
    <citation type="submission" date="2016-11" db="EMBL/GenBank/DDBJ databases">
        <title>Draft genome of Pseudomonas versuta A4R1.5.</title>
        <authorList>
            <person name="See-Too W.-S."/>
        </authorList>
    </citation>
    <scope>NUCLEOTIDE SEQUENCE [LARGE SCALE GENOMIC DNA]</scope>
    <source>
        <strain evidence="10 13">A4R1.5</strain>
    </source>
</reference>
<sequence>MMQPYASTAEKLARLGLVSISLLVLLFLIVPVLVIIPLSFNSTSFLTYPMDGFSFRWYEELMSSQEWRQAFKNSFIIAPFATLLAMVFGTMASVGLCRGNFRGKGLVMAFLISPMIVPLVIVAVGLYFFFARLQLLNSYIGLILAHAMLGVPFVVITVNATLQGFNINLSRAAASLGAPPLTVFFKVVLPLIAPGVISGGLFAFATSFDEVVVTLFLASPSQRTLPLQMFSGIRENISPNIAAVATIMVILSVLMLLTLEVLRRRNEKLKIQQP</sequence>
<keyword evidence="7 8" id="KW-0472">Membrane</keyword>
<organism evidence="11 12">
    <name type="scientific">Pseudomonas versuta</name>
    <dbReference type="NCBI Taxonomy" id="1788301"/>
    <lineage>
        <taxon>Bacteria</taxon>
        <taxon>Pseudomonadati</taxon>
        <taxon>Pseudomonadota</taxon>
        <taxon>Gammaproteobacteria</taxon>
        <taxon>Pseudomonadales</taxon>
        <taxon>Pseudomonadaceae</taxon>
        <taxon>Pseudomonas</taxon>
    </lineage>
</organism>
<dbReference type="EMBL" id="MPJD01000010">
    <property type="protein sequence ID" value="OKA27226.1"/>
    <property type="molecule type" value="Genomic_DNA"/>
</dbReference>
<dbReference type="EMBL" id="MPJC01000004">
    <property type="protein sequence ID" value="OKA22517.1"/>
    <property type="molecule type" value="Genomic_DNA"/>
</dbReference>
<dbReference type="GO" id="GO:0055085">
    <property type="term" value="P:transmembrane transport"/>
    <property type="evidence" value="ECO:0007669"/>
    <property type="project" value="InterPro"/>
</dbReference>
<dbReference type="CDD" id="cd06261">
    <property type="entry name" value="TM_PBP2"/>
    <property type="match status" value="1"/>
</dbReference>
<evidence type="ECO:0000313" key="12">
    <source>
        <dbReference type="Proteomes" id="UP000185990"/>
    </source>
</evidence>
<keyword evidence="6 8" id="KW-1133">Transmembrane helix</keyword>
<feature type="domain" description="ABC transmembrane type-1" evidence="9">
    <location>
        <begin position="71"/>
        <end position="259"/>
    </location>
</feature>
<dbReference type="AlphaFoldDB" id="A0A0M4R4Q2"/>
<dbReference type="Pfam" id="PF00528">
    <property type="entry name" value="BPD_transp_1"/>
    <property type="match status" value="1"/>
</dbReference>
<dbReference type="PANTHER" id="PTHR43357">
    <property type="entry name" value="INNER MEMBRANE ABC TRANSPORTER PERMEASE PROTEIN YDCV"/>
    <property type="match status" value="1"/>
</dbReference>
<accession>A0A0M4R4Q2</accession>
<keyword evidence="13" id="KW-1185">Reference proteome</keyword>
<dbReference type="OrthoDB" id="9815533at2"/>
<feature type="transmembrane region" description="Helical" evidence="8">
    <location>
        <begin position="241"/>
        <end position="262"/>
    </location>
</feature>
<dbReference type="Proteomes" id="UP000186677">
    <property type="component" value="Unassembled WGS sequence"/>
</dbReference>
<feature type="transmembrane region" description="Helical" evidence="8">
    <location>
        <begin position="12"/>
        <end position="40"/>
    </location>
</feature>
<gene>
    <name evidence="10" type="ORF">BOH73_08840</name>
    <name evidence="11" type="ORF">BOH74_05440</name>
</gene>
<dbReference type="PROSITE" id="PS50928">
    <property type="entry name" value="ABC_TM1"/>
    <property type="match status" value="1"/>
</dbReference>
<keyword evidence="3" id="KW-1003">Cell membrane</keyword>
<feature type="transmembrane region" description="Helical" evidence="8">
    <location>
        <begin position="136"/>
        <end position="162"/>
    </location>
</feature>
<proteinExistence type="inferred from homology"/>
<keyword evidence="5 8" id="KW-0812">Transmembrane</keyword>
<dbReference type="RefSeq" id="WP_060693075.1">
    <property type="nucleotide sequence ID" value="NZ_CP012676.1"/>
</dbReference>
<evidence type="ECO:0000256" key="4">
    <source>
        <dbReference type="ARBA" id="ARBA00022519"/>
    </source>
</evidence>
<accession>A0A1Q4KLV1</accession>
<dbReference type="Gene3D" id="1.10.3720.10">
    <property type="entry name" value="MetI-like"/>
    <property type="match status" value="1"/>
</dbReference>
<dbReference type="InterPro" id="IPR035906">
    <property type="entry name" value="MetI-like_sf"/>
</dbReference>
<comment type="subcellular location">
    <subcellularLocation>
        <location evidence="1">Cell inner membrane</location>
        <topology evidence="1">Multi-pass membrane protein</topology>
    </subcellularLocation>
    <subcellularLocation>
        <location evidence="8">Cell membrane</location>
        <topology evidence="8">Multi-pass membrane protein</topology>
    </subcellularLocation>
</comment>
<feature type="transmembrane region" description="Helical" evidence="8">
    <location>
        <begin position="183"/>
        <end position="205"/>
    </location>
</feature>
<evidence type="ECO:0000256" key="1">
    <source>
        <dbReference type="ARBA" id="ARBA00004429"/>
    </source>
</evidence>
<comment type="similarity">
    <text evidence="8">Belongs to the binding-protein-dependent transport system permease family.</text>
</comment>
<evidence type="ECO:0000256" key="5">
    <source>
        <dbReference type="ARBA" id="ARBA00022692"/>
    </source>
</evidence>
<evidence type="ECO:0000256" key="2">
    <source>
        <dbReference type="ARBA" id="ARBA00022448"/>
    </source>
</evidence>
<dbReference type="GO" id="GO:0005886">
    <property type="term" value="C:plasma membrane"/>
    <property type="evidence" value="ECO:0007669"/>
    <property type="project" value="UniProtKB-SubCell"/>
</dbReference>
<evidence type="ECO:0000256" key="8">
    <source>
        <dbReference type="RuleBase" id="RU363032"/>
    </source>
</evidence>
<evidence type="ECO:0000313" key="13">
    <source>
        <dbReference type="Proteomes" id="UP000186677"/>
    </source>
</evidence>
<keyword evidence="2 8" id="KW-0813">Transport</keyword>
<evidence type="ECO:0000313" key="10">
    <source>
        <dbReference type="EMBL" id="OKA22517.1"/>
    </source>
</evidence>
<protein>
    <submittedName>
        <fullName evidence="11">Polyamine ABC transporter permease</fullName>
    </submittedName>
</protein>
<dbReference type="PANTHER" id="PTHR43357:SF4">
    <property type="entry name" value="INNER MEMBRANE ABC TRANSPORTER PERMEASE PROTEIN YDCV"/>
    <property type="match status" value="1"/>
</dbReference>
<dbReference type="Proteomes" id="UP000185990">
    <property type="component" value="Unassembled WGS sequence"/>
</dbReference>